<sequence length="82" mass="9677">MQLIRSKSPTDYIIVQHIFFSKQTYLAYKEFLQSNGKLYNTETENNELSLKYIYDSHLVILQTKTFDSTTLYLITLSSEKLN</sequence>
<gene>
    <name evidence="1" type="ORF">HYN48_14025</name>
</gene>
<dbReference type="AlphaFoldDB" id="A0A2S0RGQ1"/>
<reference evidence="1 2" key="1">
    <citation type="submission" date="2018-04" db="EMBL/GenBank/DDBJ databases">
        <title>Genome sequencing of Flavobacterium sp. HYN0048.</title>
        <authorList>
            <person name="Yi H."/>
            <person name="Baek C."/>
        </authorList>
    </citation>
    <scope>NUCLEOTIDE SEQUENCE [LARGE SCALE GENOMIC DNA]</scope>
    <source>
        <strain evidence="1 2">HYN0048</strain>
    </source>
</reference>
<dbReference type="Proteomes" id="UP000244193">
    <property type="component" value="Chromosome"/>
</dbReference>
<organism evidence="1 2">
    <name type="scientific">Flavobacterium magnum</name>
    <dbReference type="NCBI Taxonomy" id="2162713"/>
    <lineage>
        <taxon>Bacteria</taxon>
        <taxon>Pseudomonadati</taxon>
        <taxon>Bacteroidota</taxon>
        <taxon>Flavobacteriia</taxon>
        <taxon>Flavobacteriales</taxon>
        <taxon>Flavobacteriaceae</taxon>
        <taxon>Flavobacterium</taxon>
    </lineage>
</organism>
<keyword evidence="2" id="KW-1185">Reference proteome</keyword>
<evidence type="ECO:0000313" key="1">
    <source>
        <dbReference type="EMBL" id="AWA31117.1"/>
    </source>
</evidence>
<dbReference type="KEGG" id="fmg:HYN48_14025"/>
<protein>
    <submittedName>
        <fullName evidence="1">Uncharacterized protein</fullName>
    </submittedName>
</protein>
<accession>A0A2S0RGQ1</accession>
<proteinExistence type="predicted"/>
<dbReference type="EMBL" id="CP028811">
    <property type="protein sequence ID" value="AWA31117.1"/>
    <property type="molecule type" value="Genomic_DNA"/>
</dbReference>
<name>A0A2S0RGQ1_9FLAO</name>
<evidence type="ECO:0000313" key="2">
    <source>
        <dbReference type="Proteomes" id="UP000244193"/>
    </source>
</evidence>